<gene>
    <name evidence="1" type="ORF">CEXT_23231</name>
</gene>
<protein>
    <submittedName>
        <fullName evidence="1">Uncharacterized protein</fullName>
    </submittedName>
</protein>
<name>A0AAV4XV02_CAEEX</name>
<reference evidence="1 2" key="1">
    <citation type="submission" date="2021-06" db="EMBL/GenBank/DDBJ databases">
        <title>Caerostris extrusa draft genome.</title>
        <authorList>
            <person name="Kono N."/>
            <person name="Arakawa K."/>
        </authorList>
    </citation>
    <scope>NUCLEOTIDE SEQUENCE [LARGE SCALE GENOMIC DNA]</scope>
</reference>
<dbReference type="Proteomes" id="UP001054945">
    <property type="component" value="Unassembled WGS sequence"/>
</dbReference>
<evidence type="ECO:0000313" key="2">
    <source>
        <dbReference type="Proteomes" id="UP001054945"/>
    </source>
</evidence>
<dbReference type="AlphaFoldDB" id="A0AAV4XV02"/>
<proteinExistence type="predicted"/>
<keyword evidence="2" id="KW-1185">Reference proteome</keyword>
<comment type="caution">
    <text evidence="1">The sequence shown here is derived from an EMBL/GenBank/DDBJ whole genome shotgun (WGS) entry which is preliminary data.</text>
</comment>
<sequence>MKSKEEKGDKRANLANAASRIPLAGIWRKRNIFQDCCIKSISVEPESNQRPMDLCYSNQLQSTALPTELSTDVLFKIMKVQASLIIGSLNKTETT</sequence>
<accession>A0AAV4XV02</accession>
<evidence type="ECO:0000313" key="1">
    <source>
        <dbReference type="EMBL" id="GIY98574.1"/>
    </source>
</evidence>
<dbReference type="EMBL" id="BPLR01018311">
    <property type="protein sequence ID" value="GIY98574.1"/>
    <property type="molecule type" value="Genomic_DNA"/>
</dbReference>
<organism evidence="1 2">
    <name type="scientific">Caerostris extrusa</name>
    <name type="common">Bark spider</name>
    <name type="synonym">Caerostris bankana</name>
    <dbReference type="NCBI Taxonomy" id="172846"/>
    <lineage>
        <taxon>Eukaryota</taxon>
        <taxon>Metazoa</taxon>
        <taxon>Ecdysozoa</taxon>
        <taxon>Arthropoda</taxon>
        <taxon>Chelicerata</taxon>
        <taxon>Arachnida</taxon>
        <taxon>Araneae</taxon>
        <taxon>Araneomorphae</taxon>
        <taxon>Entelegynae</taxon>
        <taxon>Araneoidea</taxon>
        <taxon>Araneidae</taxon>
        <taxon>Caerostris</taxon>
    </lineage>
</organism>